<name>A0A084B7A9_STACB</name>
<dbReference type="AlphaFoldDB" id="A0A084B7A9"/>
<dbReference type="HOGENOM" id="CLU_2656071_0_0_1"/>
<keyword evidence="1" id="KW-0732">Signal</keyword>
<reference evidence="2 3" key="1">
    <citation type="journal article" date="2014" name="BMC Genomics">
        <title>Comparative genome sequencing reveals chemotype-specific gene clusters in the toxigenic black mold Stachybotrys.</title>
        <authorList>
            <person name="Semeiks J."/>
            <person name="Borek D."/>
            <person name="Otwinowski Z."/>
            <person name="Grishin N.V."/>
        </authorList>
    </citation>
    <scope>NUCLEOTIDE SEQUENCE [LARGE SCALE GENOMIC DNA]</scope>
    <source>
        <strain evidence="3">CBS 109288 / IBT 7711</strain>
    </source>
</reference>
<feature type="chain" id="PRO_5001771752" evidence="1">
    <location>
        <begin position="26"/>
        <end position="76"/>
    </location>
</feature>
<keyword evidence="3" id="KW-1185">Reference proteome</keyword>
<accession>A0A084B7A9</accession>
<organism evidence="2 3">
    <name type="scientific">Stachybotrys chartarum (strain CBS 109288 / IBT 7711)</name>
    <name type="common">Toxic black mold</name>
    <name type="synonym">Stilbospora chartarum</name>
    <dbReference type="NCBI Taxonomy" id="1280523"/>
    <lineage>
        <taxon>Eukaryota</taxon>
        <taxon>Fungi</taxon>
        <taxon>Dikarya</taxon>
        <taxon>Ascomycota</taxon>
        <taxon>Pezizomycotina</taxon>
        <taxon>Sordariomycetes</taxon>
        <taxon>Hypocreomycetidae</taxon>
        <taxon>Hypocreales</taxon>
        <taxon>Stachybotryaceae</taxon>
        <taxon>Stachybotrys</taxon>
    </lineage>
</organism>
<evidence type="ECO:0000313" key="3">
    <source>
        <dbReference type="Proteomes" id="UP000028045"/>
    </source>
</evidence>
<feature type="signal peptide" evidence="1">
    <location>
        <begin position="1"/>
        <end position="25"/>
    </location>
</feature>
<proteinExistence type="predicted"/>
<sequence length="76" mass="8057">MCTLPAVPAWGGLVLGTLETLLAAAEELADVTTNNVNEHDSNVEMLGGYQPQFGNGIVIHVYDNMAAVRFLPPSAM</sequence>
<evidence type="ECO:0000313" key="2">
    <source>
        <dbReference type="EMBL" id="KEY73438.1"/>
    </source>
</evidence>
<evidence type="ECO:0000256" key="1">
    <source>
        <dbReference type="SAM" id="SignalP"/>
    </source>
</evidence>
<dbReference type="EMBL" id="KL647843">
    <property type="protein sequence ID" value="KEY73438.1"/>
    <property type="molecule type" value="Genomic_DNA"/>
</dbReference>
<dbReference type="Proteomes" id="UP000028045">
    <property type="component" value="Unassembled WGS sequence"/>
</dbReference>
<gene>
    <name evidence="2" type="ORF">S7711_11087</name>
</gene>
<protein>
    <submittedName>
        <fullName evidence="2">Uncharacterized protein</fullName>
    </submittedName>
</protein>